<feature type="repeat" description="RCC1" evidence="2">
    <location>
        <begin position="305"/>
        <end position="358"/>
    </location>
</feature>
<dbReference type="GO" id="GO:0005737">
    <property type="term" value="C:cytoplasm"/>
    <property type="evidence" value="ECO:0007669"/>
    <property type="project" value="TreeGrafter"/>
</dbReference>
<feature type="compositionally biased region" description="Basic and acidic residues" evidence="3">
    <location>
        <begin position="388"/>
        <end position="402"/>
    </location>
</feature>
<evidence type="ECO:0000256" key="1">
    <source>
        <dbReference type="ARBA" id="ARBA00022737"/>
    </source>
</evidence>
<organism evidence="4">
    <name type="scientific">Pseudo-nitzschia australis</name>
    <dbReference type="NCBI Taxonomy" id="44445"/>
    <lineage>
        <taxon>Eukaryota</taxon>
        <taxon>Sar</taxon>
        <taxon>Stramenopiles</taxon>
        <taxon>Ochrophyta</taxon>
        <taxon>Bacillariophyta</taxon>
        <taxon>Bacillariophyceae</taxon>
        <taxon>Bacillariophycidae</taxon>
        <taxon>Bacillariales</taxon>
        <taxon>Bacillariaceae</taxon>
        <taxon>Pseudo-nitzschia</taxon>
    </lineage>
</organism>
<dbReference type="AlphaFoldDB" id="A0A7S4A9Q0"/>
<feature type="repeat" description="RCC1" evidence="2">
    <location>
        <begin position="232"/>
        <end position="304"/>
    </location>
</feature>
<dbReference type="SUPFAM" id="SSF50985">
    <property type="entry name" value="RCC1/BLIP-II"/>
    <property type="match status" value="2"/>
</dbReference>
<dbReference type="Pfam" id="PF00415">
    <property type="entry name" value="RCC1"/>
    <property type="match status" value="2"/>
</dbReference>
<dbReference type="PANTHER" id="PTHR45622:SF70">
    <property type="entry name" value="SECRETION-REGULATING GUANINE NUCLEOTIDE EXCHANGE FACTOR"/>
    <property type="match status" value="1"/>
</dbReference>
<dbReference type="PROSITE" id="PS50012">
    <property type="entry name" value="RCC1_3"/>
    <property type="match status" value="3"/>
</dbReference>
<name>A0A7S4A9Q0_9STRA</name>
<dbReference type="PANTHER" id="PTHR45622">
    <property type="entry name" value="UBIQUITIN-PROTEIN LIGASE E3A-RELATED"/>
    <property type="match status" value="1"/>
</dbReference>
<keyword evidence="1" id="KW-0677">Repeat</keyword>
<dbReference type="InterPro" id="IPR000408">
    <property type="entry name" value="Reg_chr_condens"/>
</dbReference>
<evidence type="ECO:0000256" key="2">
    <source>
        <dbReference type="PROSITE-ProRule" id="PRU00235"/>
    </source>
</evidence>
<dbReference type="EMBL" id="HBIX01001532">
    <property type="protein sequence ID" value="CAE0708422.1"/>
    <property type="molecule type" value="Transcribed_RNA"/>
</dbReference>
<reference evidence="4" key="1">
    <citation type="submission" date="2021-01" db="EMBL/GenBank/DDBJ databases">
        <authorList>
            <person name="Corre E."/>
            <person name="Pelletier E."/>
            <person name="Niang G."/>
            <person name="Scheremetjew M."/>
            <person name="Finn R."/>
            <person name="Kale V."/>
            <person name="Holt S."/>
            <person name="Cochrane G."/>
            <person name="Meng A."/>
            <person name="Brown T."/>
            <person name="Cohen L."/>
        </authorList>
    </citation>
    <scope>NUCLEOTIDE SEQUENCE</scope>
    <source>
        <strain evidence="4">10249 10 AB</strain>
    </source>
</reference>
<evidence type="ECO:0000256" key="3">
    <source>
        <dbReference type="SAM" id="MobiDB-lite"/>
    </source>
</evidence>
<dbReference type="Gene3D" id="2.130.10.30">
    <property type="entry name" value="Regulator of chromosome condensation 1/beta-lactamase-inhibitor protein II"/>
    <property type="match status" value="2"/>
</dbReference>
<evidence type="ECO:0000313" key="4">
    <source>
        <dbReference type="EMBL" id="CAE0708422.1"/>
    </source>
</evidence>
<dbReference type="PROSITE" id="PS00626">
    <property type="entry name" value="RCC1_2"/>
    <property type="match status" value="2"/>
</dbReference>
<proteinExistence type="predicted"/>
<feature type="region of interest" description="Disordered" evidence="3">
    <location>
        <begin position="372"/>
        <end position="403"/>
    </location>
</feature>
<dbReference type="InterPro" id="IPR051709">
    <property type="entry name" value="Ub-ligase/GTPase-reg"/>
</dbReference>
<feature type="repeat" description="RCC1" evidence="2">
    <location>
        <begin position="359"/>
        <end position="435"/>
    </location>
</feature>
<sequence>MQSSIRSQLWRLSRHYGDSYLHHHHRRSFAIYGVGEGWTGALTRQHIFKTIPGQFDEEAIDYSSEEETTSASESDGKSLQWFSPSSSSRPVLIYSHDDVQHATVGWGVSAFLDTQGTLRIVGRPHDLVSLLRLNRMPGLLRRWINRNHDTSATTPVGNMISNLIGWATGSLSDIPEKKETWKIAEKFSLLDDWTKVEINNNNKIGKRSSKFDTRIKQLACGPGFLAIIAECGSLYTMGVNNRGQCGTGTITNNIWTPQPVRGLSVTSVKIGGGDKISDDIASAQDQPIVQVCLGFQHGYALSKEGQVYSWGKASRGQLGRVVDSDQDPWARPIKIDNDTQRVVQIGAGFHHGALLTEDNNVFIWGKNMNRNSNEKDSIGDDDDDDEQQQSKETSDIIDERKPQQVLGLPKTIDNKSMKVESISCGSHHTAMLMEDGSIFGVGIASDEPIPLLDPVELIPSGVLDLPIRHFEAHHDRTSVIDNKGMVYQVHLWNDATLRDYAYFTPSYVDTLLDQGQTVQSIHRGWRHTIIVTQNS</sequence>
<protein>
    <submittedName>
        <fullName evidence="4">Uncharacterized protein</fullName>
    </submittedName>
</protein>
<dbReference type="InterPro" id="IPR009091">
    <property type="entry name" value="RCC1/BLIP-II"/>
</dbReference>
<accession>A0A7S4A9Q0</accession>
<gene>
    <name evidence="4" type="ORF">PAUS00366_LOCUS1142</name>
</gene>